<dbReference type="Proteomes" id="UP001500975">
    <property type="component" value="Unassembled WGS sequence"/>
</dbReference>
<comment type="caution">
    <text evidence="2">The sequence shown here is derived from an EMBL/GenBank/DDBJ whole genome shotgun (WGS) entry which is preliminary data.</text>
</comment>
<protein>
    <submittedName>
        <fullName evidence="2">Uncharacterized protein</fullName>
    </submittedName>
</protein>
<keyword evidence="1" id="KW-0812">Transmembrane</keyword>
<keyword evidence="1" id="KW-1133">Transmembrane helix</keyword>
<organism evidence="2 3">
    <name type="scientific">Variovorax defluvii</name>
    <dbReference type="NCBI Taxonomy" id="913761"/>
    <lineage>
        <taxon>Bacteria</taxon>
        <taxon>Pseudomonadati</taxon>
        <taxon>Pseudomonadota</taxon>
        <taxon>Betaproteobacteria</taxon>
        <taxon>Burkholderiales</taxon>
        <taxon>Comamonadaceae</taxon>
        <taxon>Variovorax</taxon>
    </lineage>
</organism>
<evidence type="ECO:0000313" key="2">
    <source>
        <dbReference type="EMBL" id="GAA4354202.1"/>
    </source>
</evidence>
<sequence>MEFSTLLGISNASWLDDVLLWTIVTVAGVLGLAVVVNALDAFFDAETG</sequence>
<dbReference type="RefSeq" id="WP_345540792.1">
    <property type="nucleotide sequence ID" value="NZ_BAABGJ010000080.1"/>
</dbReference>
<reference evidence="3" key="1">
    <citation type="journal article" date="2019" name="Int. J. Syst. Evol. Microbiol.">
        <title>The Global Catalogue of Microorganisms (GCM) 10K type strain sequencing project: providing services to taxonomists for standard genome sequencing and annotation.</title>
        <authorList>
            <consortium name="The Broad Institute Genomics Platform"/>
            <consortium name="The Broad Institute Genome Sequencing Center for Infectious Disease"/>
            <person name="Wu L."/>
            <person name="Ma J."/>
        </authorList>
    </citation>
    <scope>NUCLEOTIDE SEQUENCE [LARGE SCALE GENOMIC DNA]</scope>
    <source>
        <strain evidence="3">JCM 17804</strain>
    </source>
</reference>
<evidence type="ECO:0000313" key="3">
    <source>
        <dbReference type="Proteomes" id="UP001500975"/>
    </source>
</evidence>
<evidence type="ECO:0000256" key="1">
    <source>
        <dbReference type="SAM" id="Phobius"/>
    </source>
</evidence>
<feature type="transmembrane region" description="Helical" evidence="1">
    <location>
        <begin position="20"/>
        <end position="43"/>
    </location>
</feature>
<accession>A0ABP8I9H7</accession>
<keyword evidence="1" id="KW-0472">Membrane</keyword>
<dbReference type="EMBL" id="BAABGJ010000080">
    <property type="protein sequence ID" value="GAA4354202.1"/>
    <property type="molecule type" value="Genomic_DNA"/>
</dbReference>
<gene>
    <name evidence="2" type="ORF">GCM10023165_45180</name>
</gene>
<keyword evidence="3" id="KW-1185">Reference proteome</keyword>
<name>A0ABP8I9H7_9BURK</name>
<proteinExistence type="predicted"/>